<dbReference type="Pfam" id="PF00128">
    <property type="entry name" value="Alpha-amylase"/>
    <property type="match status" value="1"/>
</dbReference>
<feature type="signal peptide" evidence="3">
    <location>
        <begin position="1"/>
        <end position="19"/>
    </location>
</feature>
<feature type="domain" description="Glycosyl hydrolase family 13 catalytic" evidence="4">
    <location>
        <begin position="125"/>
        <end position="519"/>
    </location>
</feature>
<keyword evidence="3" id="KW-0732">Signal</keyword>
<dbReference type="Gene3D" id="2.60.40.10">
    <property type="entry name" value="Immunoglobulins"/>
    <property type="match status" value="1"/>
</dbReference>
<dbReference type="SMART" id="SM00642">
    <property type="entry name" value="Aamy"/>
    <property type="match status" value="1"/>
</dbReference>
<dbReference type="RefSeq" id="WP_263371640.1">
    <property type="nucleotide sequence ID" value="NZ_JAGSYD010000003.1"/>
</dbReference>
<dbReference type="SUPFAM" id="SSF81296">
    <property type="entry name" value="E set domains"/>
    <property type="match status" value="1"/>
</dbReference>
<dbReference type="SUPFAM" id="SSF51445">
    <property type="entry name" value="(Trans)glycosidases"/>
    <property type="match status" value="1"/>
</dbReference>
<dbReference type="PANTHER" id="PTHR10357:SF210">
    <property type="entry name" value="MALTODEXTRIN GLUCOSIDASE"/>
    <property type="match status" value="1"/>
</dbReference>
<dbReference type="InterPro" id="IPR006047">
    <property type="entry name" value="GH13_cat_dom"/>
</dbReference>
<evidence type="ECO:0000313" key="6">
    <source>
        <dbReference type="Proteomes" id="UP001596391"/>
    </source>
</evidence>
<evidence type="ECO:0000313" key="5">
    <source>
        <dbReference type="EMBL" id="MFC6645260.1"/>
    </source>
</evidence>
<dbReference type="Proteomes" id="UP001596391">
    <property type="component" value="Unassembled WGS sequence"/>
</dbReference>
<keyword evidence="6" id="KW-1185">Reference proteome</keyword>
<comment type="caution">
    <text evidence="5">The sequence shown here is derived from an EMBL/GenBank/DDBJ whole genome shotgun (WGS) entry which is preliminary data.</text>
</comment>
<dbReference type="InterPro" id="IPR015171">
    <property type="entry name" value="Cyc-maltodext_N"/>
</dbReference>
<dbReference type="EMBL" id="JBHSWI010000001">
    <property type="protein sequence ID" value="MFC6645260.1"/>
    <property type="molecule type" value="Genomic_DNA"/>
</dbReference>
<feature type="chain" id="PRO_5046478868" evidence="3">
    <location>
        <begin position="20"/>
        <end position="627"/>
    </location>
</feature>
<evidence type="ECO:0000259" key="4">
    <source>
        <dbReference type="SMART" id="SM00642"/>
    </source>
</evidence>
<dbReference type="InterPro" id="IPR013783">
    <property type="entry name" value="Ig-like_fold"/>
</dbReference>
<name>A0ABW1ZA02_9BACT</name>
<dbReference type="InterPro" id="IPR014756">
    <property type="entry name" value="Ig_E-set"/>
</dbReference>
<evidence type="ECO:0000256" key="3">
    <source>
        <dbReference type="SAM" id="SignalP"/>
    </source>
</evidence>
<accession>A0ABW1ZA02</accession>
<dbReference type="Pfam" id="PF09087">
    <property type="entry name" value="Cyc-maltodext_N"/>
    <property type="match status" value="1"/>
</dbReference>
<dbReference type="InterPro" id="IPR017853">
    <property type="entry name" value="GH"/>
</dbReference>
<evidence type="ECO:0000256" key="1">
    <source>
        <dbReference type="ARBA" id="ARBA00022801"/>
    </source>
</evidence>
<keyword evidence="2" id="KW-0326">Glycosidase</keyword>
<gene>
    <name evidence="5" type="ORF">ACFQBQ_06590</name>
</gene>
<organism evidence="5 6">
    <name type="scientific">Granulicella cerasi</name>
    <dbReference type="NCBI Taxonomy" id="741063"/>
    <lineage>
        <taxon>Bacteria</taxon>
        <taxon>Pseudomonadati</taxon>
        <taxon>Acidobacteriota</taxon>
        <taxon>Terriglobia</taxon>
        <taxon>Terriglobales</taxon>
        <taxon>Acidobacteriaceae</taxon>
        <taxon>Granulicella</taxon>
    </lineage>
</organism>
<evidence type="ECO:0000256" key="2">
    <source>
        <dbReference type="ARBA" id="ARBA00023295"/>
    </source>
</evidence>
<dbReference type="GO" id="GO:0016787">
    <property type="term" value="F:hydrolase activity"/>
    <property type="evidence" value="ECO:0007669"/>
    <property type="project" value="UniProtKB-KW"/>
</dbReference>
<reference evidence="6" key="1">
    <citation type="journal article" date="2019" name="Int. J. Syst. Evol. Microbiol.">
        <title>The Global Catalogue of Microorganisms (GCM) 10K type strain sequencing project: providing services to taxonomists for standard genome sequencing and annotation.</title>
        <authorList>
            <consortium name="The Broad Institute Genomics Platform"/>
            <consortium name="The Broad Institute Genome Sequencing Center for Infectious Disease"/>
            <person name="Wu L."/>
            <person name="Ma J."/>
        </authorList>
    </citation>
    <scope>NUCLEOTIDE SEQUENCE [LARGE SCALE GENOMIC DNA]</scope>
    <source>
        <strain evidence="6">CGMCC 1.16026</strain>
    </source>
</reference>
<sequence length="627" mass="69325">MFRWLSAALVGFAFVGAQAQVKIDKVDPPNWWASMPKPMLLVYGEGLAQAQFTLSDPALRIERVVPSANGHYAQLWLSTSPTHPETVAITASGASGKAEKSYRFDEKKPDSAGFAGFHSNDVMYLIMTDRFADGDLKNDGEHANADVSSADAKAELAKSRGWHGGDLRGVQQHIDYLQKLGVTTVWTTPVYENHGPMSYHGYGATDMYRVDEHYGSLEDLQILVATLHQHHMKYVLDTVPNHVGPANPWLNDPPAPDWFHGTKADHEEAESDFTALINPHASERERRATLQGWFANALPDLNTTSPAVAQYLRQNAIWWVEKTSADGLRIDTYPYVERSFWHDFHATLREIFPHLTTVGETFSADPVFTSSYAGGVTRVGPDTGLDTPFDFPTYFAVREVFLKGKPMGKLNDVLSYDNLFPHPERLPMFIGNHDTSRFREEAPSEAAMRLAQAYVFTTRGMPQLYSGDEIAMRGKDDPDNRRDFPGGFPASTATAFTAKGRNEEQQRMFAFTSELAHLHTSEPALACGAEQILESDDNTLVYFRDTARAANPDACGTAKGAAKMLVVLHRGAAEKRTVPIDSTWMMGCKLGKPLMGNAASYAKIVGAQQDDMELSLAADEVLLIPCE</sequence>
<keyword evidence="1 5" id="KW-0378">Hydrolase</keyword>
<dbReference type="PANTHER" id="PTHR10357">
    <property type="entry name" value="ALPHA-AMYLASE FAMILY MEMBER"/>
    <property type="match status" value="1"/>
</dbReference>
<dbReference type="Gene3D" id="3.20.20.80">
    <property type="entry name" value="Glycosidases"/>
    <property type="match status" value="1"/>
</dbReference>
<protein>
    <submittedName>
        <fullName evidence="5">Alpha-amylase family glycosyl hydrolase</fullName>
    </submittedName>
</protein>
<proteinExistence type="predicted"/>